<comment type="caution">
    <text evidence="1">The sequence shown here is derived from an EMBL/GenBank/DDBJ whole genome shotgun (WGS) entry which is preliminary data.</text>
</comment>
<dbReference type="Proteomes" id="UP001165960">
    <property type="component" value="Unassembled WGS sequence"/>
</dbReference>
<evidence type="ECO:0000313" key="2">
    <source>
        <dbReference type="Proteomes" id="UP001165960"/>
    </source>
</evidence>
<sequence length="79" mass="9130">MCGMTLVFISHDGLNGEDVDSFYARHQRDQYYFGLERAATDIRFNVSNDNPPRHYWLRATTFTRLEQTHSSGINVSSSQ</sequence>
<accession>A0ACC2RIA6</accession>
<reference evidence="1" key="1">
    <citation type="submission" date="2022-04" db="EMBL/GenBank/DDBJ databases">
        <title>Genome of the entomopathogenic fungus Entomophthora muscae.</title>
        <authorList>
            <person name="Elya C."/>
            <person name="Lovett B.R."/>
            <person name="Lee E."/>
            <person name="Macias A.M."/>
            <person name="Hajek A.E."/>
            <person name="De Bivort B.L."/>
            <person name="Kasson M.T."/>
            <person name="De Fine Licht H.H."/>
            <person name="Stajich J.E."/>
        </authorList>
    </citation>
    <scope>NUCLEOTIDE SEQUENCE</scope>
    <source>
        <strain evidence="1">Berkeley</strain>
    </source>
</reference>
<organism evidence="1 2">
    <name type="scientific">Entomophthora muscae</name>
    <dbReference type="NCBI Taxonomy" id="34485"/>
    <lineage>
        <taxon>Eukaryota</taxon>
        <taxon>Fungi</taxon>
        <taxon>Fungi incertae sedis</taxon>
        <taxon>Zoopagomycota</taxon>
        <taxon>Entomophthoromycotina</taxon>
        <taxon>Entomophthoromycetes</taxon>
        <taxon>Entomophthorales</taxon>
        <taxon>Entomophthoraceae</taxon>
        <taxon>Entomophthora</taxon>
    </lineage>
</organism>
<protein>
    <submittedName>
        <fullName evidence="1">Uncharacterized protein</fullName>
    </submittedName>
</protein>
<keyword evidence="2" id="KW-1185">Reference proteome</keyword>
<name>A0ACC2RIA6_9FUNG</name>
<evidence type="ECO:0000313" key="1">
    <source>
        <dbReference type="EMBL" id="KAJ9049761.1"/>
    </source>
</evidence>
<dbReference type="EMBL" id="QTSX02007201">
    <property type="protein sequence ID" value="KAJ9049761.1"/>
    <property type="molecule type" value="Genomic_DNA"/>
</dbReference>
<gene>
    <name evidence="1" type="ORF">DSO57_1021129</name>
</gene>
<proteinExistence type="predicted"/>